<dbReference type="PANTHER" id="PTHR43261:SF1">
    <property type="entry name" value="RIBOSOME-RELEASING FACTOR 2, MITOCHONDRIAL"/>
    <property type="match status" value="1"/>
</dbReference>
<feature type="domain" description="Tr-type G" evidence="8">
    <location>
        <begin position="9"/>
        <end position="286"/>
    </location>
</feature>
<dbReference type="InterPro" id="IPR020568">
    <property type="entry name" value="Ribosomal_Su5_D2-typ_SF"/>
</dbReference>
<evidence type="ECO:0000256" key="5">
    <source>
        <dbReference type="ARBA" id="ARBA00022917"/>
    </source>
</evidence>
<dbReference type="OrthoDB" id="198619at2759"/>
<dbReference type="FunFam" id="3.30.70.240:FF:000001">
    <property type="entry name" value="Elongation factor G"/>
    <property type="match status" value="1"/>
</dbReference>
<dbReference type="InterPro" id="IPR009000">
    <property type="entry name" value="Transl_B-barrel_sf"/>
</dbReference>
<dbReference type="FunFam" id="2.40.30.10:FF:000006">
    <property type="entry name" value="Elongation factor G"/>
    <property type="match status" value="1"/>
</dbReference>
<reference evidence="9" key="1">
    <citation type="submission" date="2021-06" db="EMBL/GenBank/DDBJ databases">
        <authorList>
            <person name="Kallberg Y."/>
            <person name="Tangrot J."/>
            <person name="Rosling A."/>
        </authorList>
    </citation>
    <scope>NUCLEOTIDE SEQUENCE</scope>
    <source>
        <strain evidence="9">MT106</strain>
    </source>
</reference>
<dbReference type="SUPFAM" id="SSF52540">
    <property type="entry name" value="P-loop containing nucleoside triphosphate hydrolases"/>
    <property type="match status" value="1"/>
</dbReference>
<dbReference type="Proteomes" id="UP000789831">
    <property type="component" value="Unassembled WGS sequence"/>
</dbReference>
<dbReference type="FunFam" id="3.30.70.870:FF:000001">
    <property type="entry name" value="Elongation factor G"/>
    <property type="match status" value="1"/>
</dbReference>
<keyword evidence="4" id="KW-0251">Elongation factor</keyword>
<dbReference type="GO" id="GO:0032790">
    <property type="term" value="P:ribosome disassembly"/>
    <property type="evidence" value="ECO:0007669"/>
    <property type="project" value="TreeGrafter"/>
</dbReference>
<dbReference type="InterPro" id="IPR031157">
    <property type="entry name" value="G_TR_CS"/>
</dbReference>
<dbReference type="Pfam" id="PF03144">
    <property type="entry name" value="GTP_EFTU_D2"/>
    <property type="match status" value="1"/>
</dbReference>
<evidence type="ECO:0000256" key="7">
    <source>
        <dbReference type="ARBA" id="ARBA00024731"/>
    </source>
</evidence>
<accession>A0A9N9E9K8</accession>
<dbReference type="SMART" id="SM00838">
    <property type="entry name" value="EFG_C"/>
    <property type="match status" value="1"/>
</dbReference>
<dbReference type="CDD" id="cd01886">
    <property type="entry name" value="EF-G"/>
    <property type="match status" value="1"/>
</dbReference>
<dbReference type="Gene3D" id="3.40.50.300">
    <property type="entry name" value="P-loop containing nucleotide triphosphate hydrolases"/>
    <property type="match status" value="1"/>
</dbReference>
<dbReference type="PANTHER" id="PTHR43261">
    <property type="entry name" value="TRANSLATION ELONGATION FACTOR G-RELATED"/>
    <property type="match status" value="1"/>
</dbReference>
<dbReference type="CDD" id="cd04088">
    <property type="entry name" value="EFG_mtEFG_II"/>
    <property type="match status" value="1"/>
</dbReference>
<dbReference type="NCBIfam" id="NF009381">
    <property type="entry name" value="PRK12740.1-5"/>
    <property type="match status" value="1"/>
</dbReference>
<dbReference type="InterPro" id="IPR005225">
    <property type="entry name" value="Small_GTP-bd"/>
</dbReference>
<dbReference type="InterPro" id="IPR041095">
    <property type="entry name" value="EFG_II"/>
</dbReference>
<dbReference type="InterPro" id="IPR009022">
    <property type="entry name" value="EFG_III"/>
</dbReference>
<proteinExistence type="inferred from homology"/>
<comment type="similarity">
    <text evidence="1">Belongs to the TRAFAC class translation factor GTPase superfamily. Classic translation factor GTPase family. EF-G/EF-2 subfamily.</text>
</comment>
<evidence type="ECO:0000256" key="2">
    <source>
        <dbReference type="ARBA" id="ARBA00017891"/>
    </source>
</evidence>
<dbReference type="Pfam" id="PF14492">
    <property type="entry name" value="EFG_III"/>
    <property type="match status" value="1"/>
</dbReference>
<dbReference type="Gene3D" id="3.30.70.870">
    <property type="entry name" value="Elongation Factor G (Translational Gtpase), domain 3"/>
    <property type="match status" value="1"/>
</dbReference>
<name>A0A9N9E9K8_9GLOM</name>
<dbReference type="SMART" id="SM00889">
    <property type="entry name" value="EFG_IV"/>
    <property type="match status" value="1"/>
</dbReference>
<dbReference type="AlphaFoldDB" id="A0A9N9E9K8"/>
<protein>
    <recommendedName>
        <fullName evidence="2">Elongation factor 2</fullName>
    </recommendedName>
</protein>
<evidence type="ECO:0000256" key="3">
    <source>
        <dbReference type="ARBA" id="ARBA00022741"/>
    </source>
</evidence>
<dbReference type="InterPro" id="IPR000640">
    <property type="entry name" value="EFG_V-like"/>
</dbReference>
<dbReference type="InterPro" id="IPR014721">
    <property type="entry name" value="Ribsml_uS5_D2-typ_fold_subgr"/>
</dbReference>
<dbReference type="GO" id="GO:0003746">
    <property type="term" value="F:translation elongation factor activity"/>
    <property type="evidence" value="ECO:0007669"/>
    <property type="project" value="UniProtKB-KW"/>
</dbReference>
<dbReference type="InterPro" id="IPR005517">
    <property type="entry name" value="Transl_elong_EFG/EF2_IV"/>
</dbReference>
<dbReference type="NCBIfam" id="TIGR00484">
    <property type="entry name" value="EF-G"/>
    <property type="match status" value="1"/>
</dbReference>
<keyword evidence="3" id="KW-0547">Nucleotide-binding</keyword>
<dbReference type="EMBL" id="CAJVPL010006635">
    <property type="protein sequence ID" value="CAG8665309.1"/>
    <property type="molecule type" value="Genomic_DNA"/>
</dbReference>
<dbReference type="SUPFAM" id="SSF50447">
    <property type="entry name" value="Translation proteins"/>
    <property type="match status" value="1"/>
</dbReference>
<keyword evidence="6" id="KW-0342">GTP-binding</keyword>
<keyword evidence="10" id="KW-1185">Reference proteome</keyword>
<feature type="non-terminal residue" evidence="9">
    <location>
        <position position="766"/>
    </location>
</feature>
<dbReference type="SUPFAM" id="SSF54211">
    <property type="entry name" value="Ribosomal protein S5 domain 2-like"/>
    <property type="match status" value="1"/>
</dbReference>
<evidence type="ECO:0000256" key="4">
    <source>
        <dbReference type="ARBA" id="ARBA00022768"/>
    </source>
</evidence>
<sequence>MPDDEKKLAHIRNIGIMAHIDAGKTTTTERILYHSGKIHKIGEVHEGKAQMDFMDQEQERGITIQSAATTVYWQEHQINIIDTPGHVDFTAEVERSLRVLDGGIVVLDGKKGVEAQTETVWRQAKKYKIPRLIFINKMDGVDNVEKFAENLKSVREKLNANPLPVQFPIGAGRELEGVVDIIEQKAYYCQMGDKEEKYQIKEIPPNLLEKTKKYRQELLEKIIEQDEELAAKYLEGGELSVAEIKKLLRQATLTGKYFPVFCGSAYKYVGVKLVLNGVVDYLPSPLDIAEIPVFSPQNKDKTGAVNCQSPLPCLALAFKIMVDNYNNKLTFFRVYAGEVLANSYIYNVNQGKEERVSRLVRMHANNKEEIKKVGVGDIAAAIGLESTVTGDTFGEKSNPLLLETIDFAEPVISQAIEPKTNEDKDKLRDALGKLKVQDPSFKYWIDRETGQMIIAGMGELHLEVSMERLRREYKLEIESKQRKVSYRETITKKLENVEGEYKKQTGGSGHFARVKLTFEPNKGKGFEFVDAKKGQEMSNKDAEEVKEGMEEAMSSGLLLNYPLLDVKVTLLEGKRHMVDTKPGDFKNAAILAFRGDKVEEKEKRIRELGVVLLEPIMQVEVVVPKDYMGDILANLSSRRTLIENTEEKEGESYISGKTPLKEILNYSTVLRQLTKGREWLDKNCPDHSNRNIPNIKKIVTDEPFEDLADFSMFIDLEELELVSAPDIFLGSGINTKLKSLKLKNSSSFVVEVEIEDDYDLQKKAEE</sequence>
<dbReference type="Gene3D" id="3.30.70.240">
    <property type="match status" value="1"/>
</dbReference>
<dbReference type="Gene3D" id="2.40.30.10">
    <property type="entry name" value="Translation factors"/>
    <property type="match status" value="1"/>
</dbReference>
<dbReference type="Pfam" id="PF00679">
    <property type="entry name" value="EFG_C"/>
    <property type="match status" value="1"/>
</dbReference>
<dbReference type="CDD" id="cd03713">
    <property type="entry name" value="EFG_mtEFG_C"/>
    <property type="match status" value="1"/>
</dbReference>
<dbReference type="FunFam" id="3.40.50.300:FF:000029">
    <property type="entry name" value="Elongation factor G"/>
    <property type="match status" value="1"/>
</dbReference>
<dbReference type="InterPro" id="IPR000795">
    <property type="entry name" value="T_Tr_GTP-bd_dom"/>
</dbReference>
<evidence type="ECO:0000313" key="9">
    <source>
        <dbReference type="EMBL" id="CAG8665309.1"/>
    </source>
</evidence>
<dbReference type="Pfam" id="PF03764">
    <property type="entry name" value="EFG_IV"/>
    <property type="match status" value="1"/>
</dbReference>
<evidence type="ECO:0000313" key="10">
    <source>
        <dbReference type="Proteomes" id="UP000789831"/>
    </source>
</evidence>
<dbReference type="PRINTS" id="PR00315">
    <property type="entry name" value="ELONGATNFCT"/>
</dbReference>
<dbReference type="InterPro" id="IPR035649">
    <property type="entry name" value="EFG_V"/>
</dbReference>
<comment type="caution">
    <text evidence="9">The sequence shown here is derived from an EMBL/GenBank/DDBJ whole genome shotgun (WGS) entry which is preliminary data.</text>
</comment>
<dbReference type="PROSITE" id="PS00301">
    <property type="entry name" value="G_TR_1"/>
    <property type="match status" value="1"/>
</dbReference>
<dbReference type="InterPro" id="IPR004540">
    <property type="entry name" value="Transl_elong_EFG/EF2"/>
</dbReference>
<dbReference type="InterPro" id="IPR035647">
    <property type="entry name" value="EFG_III/V"/>
</dbReference>
<dbReference type="NCBIfam" id="TIGR00231">
    <property type="entry name" value="small_GTP"/>
    <property type="match status" value="1"/>
</dbReference>
<comment type="function">
    <text evidence="7">Catalyzes the GTP-dependent ribosomal translocation step during translation elongation. During this step, the ribosome changes from the pre-translocational (PRE) to the post-translocational (POST) state as the newly formed A-site-bound peptidyl-tRNA and P-site-bound deacylated tRNA move to the P and E sites, respectively. Catalyzes the coordinated movement of the two tRNA molecules, the mRNA and conformational changes in the ribosome.</text>
</comment>
<dbReference type="GO" id="GO:0005525">
    <property type="term" value="F:GTP binding"/>
    <property type="evidence" value="ECO:0007669"/>
    <property type="project" value="UniProtKB-KW"/>
</dbReference>
<evidence type="ECO:0000256" key="6">
    <source>
        <dbReference type="ARBA" id="ARBA00023134"/>
    </source>
</evidence>
<dbReference type="Gene3D" id="3.30.230.10">
    <property type="match status" value="1"/>
</dbReference>
<dbReference type="Pfam" id="PF00009">
    <property type="entry name" value="GTP_EFTU"/>
    <property type="match status" value="1"/>
</dbReference>
<gene>
    <name evidence="9" type="ORF">AGERDE_LOCUS12010</name>
</gene>
<dbReference type="InterPro" id="IPR027417">
    <property type="entry name" value="P-loop_NTPase"/>
</dbReference>
<dbReference type="CDD" id="cd16262">
    <property type="entry name" value="EFG_III"/>
    <property type="match status" value="1"/>
</dbReference>
<evidence type="ECO:0000259" key="8">
    <source>
        <dbReference type="PROSITE" id="PS51722"/>
    </source>
</evidence>
<organism evidence="9 10">
    <name type="scientific">Ambispora gerdemannii</name>
    <dbReference type="NCBI Taxonomy" id="144530"/>
    <lineage>
        <taxon>Eukaryota</taxon>
        <taxon>Fungi</taxon>
        <taxon>Fungi incertae sedis</taxon>
        <taxon>Mucoromycota</taxon>
        <taxon>Glomeromycotina</taxon>
        <taxon>Glomeromycetes</taxon>
        <taxon>Archaeosporales</taxon>
        <taxon>Ambisporaceae</taxon>
        <taxon>Ambispora</taxon>
    </lineage>
</organism>
<dbReference type="InterPro" id="IPR004161">
    <property type="entry name" value="EFTu-like_2"/>
</dbReference>
<dbReference type="PROSITE" id="PS51722">
    <property type="entry name" value="G_TR_2"/>
    <property type="match status" value="1"/>
</dbReference>
<keyword evidence="5" id="KW-0648">Protein biosynthesis</keyword>
<dbReference type="GO" id="GO:0003924">
    <property type="term" value="F:GTPase activity"/>
    <property type="evidence" value="ECO:0007669"/>
    <property type="project" value="InterPro"/>
</dbReference>
<dbReference type="SUPFAM" id="SSF54980">
    <property type="entry name" value="EF-G C-terminal domain-like"/>
    <property type="match status" value="2"/>
</dbReference>
<evidence type="ECO:0000256" key="1">
    <source>
        <dbReference type="ARBA" id="ARBA00005870"/>
    </source>
</evidence>